<dbReference type="NCBIfam" id="TIGR01713">
    <property type="entry name" value="typeII_sec_gspC"/>
    <property type="match status" value="1"/>
</dbReference>
<evidence type="ECO:0000256" key="8">
    <source>
        <dbReference type="ARBA" id="ARBA00022989"/>
    </source>
</evidence>
<evidence type="ECO:0000259" key="11">
    <source>
        <dbReference type="Pfam" id="PF11356"/>
    </source>
</evidence>
<evidence type="ECO:0000256" key="5">
    <source>
        <dbReference type="ARBA" id="ARBA00022519"/>
    </source>
</evidence>
<dbReference type="OrthoDB" id="1491375at2"/>
<name>A0A1B9NV82_ALILO</name>
<evidence type="ECO:0000256" key="9">
    <source>
        <dbReference type="ARBA" id="ARBA00023136"/>
    </source>
</evidence>
<sequence>MVTNMKIDKFPQYWLIYQSTISKGLTVILVAWFAWICGSLFWAMLSPQTSVSKWSPSTVAAHSSKPKTSTDSLSELLNSQVFGRYSEEAKKSEQPKITEVKDAPKTQLNLTLAGIVASSNPKFSLAVIANRGQQNTYGIEETIDGTRATVKAISPDRIIISNNGRDETLMLEGLEYTKISTEKNHTGSSGTVIGNNRQNSNQDELEQIRKEMAQNPQSVLKYIRLSQVSNDGKIEGYRVNPGKDRKLFDSVGLKPGDIATSLNGIDLTDPAAMSSLWKNMSEMTELNLTVQRDGQLHDIFIGL</sequence>
<evidence type="ECO:0000313" key="13">
    <source>
        <dbReference type="Proteomes" id="UP000093523"/>
    </source>
</evidence>
<dbReference type="GO" id="GO:0015627">
    <property type="term" value="C:type II protein secretion system complex"/>
    <property type="evidence" value="ECO:0007669"/>
    <property type="project" value="InterPro"/>
</dbReference>
<comment type="subcellular location">
    <subcellularLocation>
        <location evidence="1">Cell inner membrane</location>
    </subcellularLocation>
</comment>
<dbReference type="EMBL" id="MAJU01000025">
    <property type="protein sequence ID" value="OCH18412.1"/>
    <property type="molecule type" value="Genomic_DNA"/>
</dbReference>
<keyword evidence="7" id="KW-0653">Protein transport</keyword>
<evidence type="ECO:0000256" key="1">
    <source>
        <dbReference type="ARBA" id="ARBA00004533"/>
    </source>
</evidence>
<accession>A0A1B9NV82</accession>
<dbReference type="InterPro" id="IPR024961">
    <property type="entry name" value="T2SS_GspC_N"/>
</dbReference>
<feature type="transmembrane region" description="Helical" evidence="10">
    <location>
        <begin position="21"/>
        <end position="45"/>
    </location>
</feature>
<evidence type="ECO:0000256" key="2">
    <source>
        <dbReference type="ARBA" id="ARBA00007986"/>
    </source>
</evidence>
<dbReference type="SUPFAM" id="SSF50156">
    <property type="entry name" value="PDZ domain-like"/>
    <property type="match status" value="1"/>
</dbReference>
<reference evidence="12 13" key="1">
    <citation type="submission" date="2016-06" db="EMBL/GenBank/DDBJ databases">
        <authorList>
            <person name="Kjaerup R.B."/>
            <person name="Dalgaard T.S."/>
            <person name="Juul-Madsen H.R."/>
        </authorList>
    </citation>
    <scope>NUCLEOTIDE SEQUENCE [LARGE SCALE GENOMIC DNA]</scope>
    <source>
        <strain evidence="12 13">1S159</strain>
    </source>
</reference>
<evidence type="ECO:0000256" key="7">
    <source>
        <dbReference type="ARBA" id="ARBA00022927"/>
    </source>
</evidence>
<organism evidence="12 13">
    <name type="scientific">Aliivibrio logei</name>
    <name type="common">Vibrio logei</name>
    <dbReference type="NCBI Taxonomy" id="688"/>
    <lineage>
        <taxon>Bacteria</taxon>
        <taxon>Pseudomonadati</taxon>
        <taxon>Pseudomonadota</taxon>
        <taxon>Gammaproteobacteria</taxon>
        <taxon>Vibrionales</taxon>
        <taxon>Vibrionaceae</taxon>
        <taxon>Aliivibrio</taxon>
    </lineage>
</organism>
<proteinExistence type="inferred from homology"/>
<evidence type="ECO:0000256" key="6">
    <source>
        <dbReference type="ARBA" id="ARBA00022692"/>
    </source>
</evidence>
<keyword evidence="8 10" id="KW-1133">Transmembrane helix</keyword>
<dbReference type="Gene3D" id="2.30.42.10">
    <property type="match status" value="1"/>
</dbReference>
<evidence type="ECO:0000313" key="12">
    <source>
        <dbReference type="EMBL" id="OCH18412.1"/>
    </source>
</evidence>
<protein>
    <submittedName>
        <fullName evidence="12">Type II secretion system protein GspC</fullName>
    </submittedName>
</protein>
<keyword evidence="9 10" id="KW-0472">Membrane</keyword>
<dbReference type="AlphaFoldDB" id="A0A1B9NV82"/>
<evidence type="ECO:0000256" key="3">
    <source>
        <dbReference type="ARBA" id="ARBA00022448"/>
    </source>
</evidence>
<dbReference type="InterPro" id="IPR001639">
    <property type="entry name" value="T2SS_protein-GspC"/>
</dbReference>
<dbReference type="InterPro" id="IPR036034">
    <property type="entry name" value="PDZ_sf"/>
</dbReference>
<keyword evidence="5" id="KW-0997">Cell inner membrane</keyword>
<feature type="domain" description="Type II secretion system protein GspC N-terminal" evidence="11">
    <location>
        <begin position="28"/>
        <end position="171"/>
    </location>
</feature>
<evidence type="ECO:0000256" key="4">
    <source>
        <dbReference type="ARBA" id="ARBA00022475"/>
    </source>
</evidence>
<gene>
    <name evidence="12" type="ORF">A6E04_17195</name>
</gene>
<keyword evidence="3" id="KW-0813">Transport</keyword>
<dbReference type="GO" id="GO:0015628">
    <property type="term" value="P:protein secretion by the type II secretion system"/>
    <property type="evidence" value="ECO:0007669"/>
    <property type="project" value="InterPro"/>
</dbReference>
<dbReference type="STRING" id="688.A6E04_17195"/>
<dbReference type="Proteomes" id="UP000093523">
    <property type="component" value="Unassembled WGS sequence"/>
</dbReference>
<comment type="similarity">
    <text evidence="2">Belongs to the GSP C family.</text>
</comment>
<evidence type="ECO:0000256" key="10">
    <source>
        <dbReference type="SAM" id="Phobius"/>
    </source>
</evidence>
<keyword evidence="6 10" id="KW-0812">Transmembrane</keyword>
<keyword evidence="4" id="KW-1003">Cell membrane</keyword>
<dbReference type="GO" id="GO:0005886">
    <property type="term" value="C:plasma membrane"/>
    <property type="evidence" value="ECO:0007669"/>
    <property type="project" value="UniProtKB-SubCell"/>
</dbReference>
<dbReference type="Gene3D" id="2.30.30.830">
    <property type="match status" value="1"/>
</dbReference>
<dbReference type="Pfam" id="PF11356">
    <property type="entry name" value="T2SSC"/>
    <property type="match status" value="1"/>
</dbReference>
<comment type="caution">
    <text evidence="12">The sequence shown here is derived from an EMBL/GenBank/DDBJ whole genome shotgun (WGS) entry which is preliminary data.</text>
</comment>